<dbReference type="EMBL" id="NOZP01000132">
    <property type="protein sequence ID" value="OYD14935.1"/>
    <property type="molecule type" value="Genomic_DNA"/>
</dbReference>
<dbReference type="AlphaFoldDB" id="A0A235BTR1"/>
<evidence type="ECO:0000313" key="2">
    <source>
        <dbReference type="EMBL" id="OYD14935.1"/>
    </source>
</evidence>
<organism evidence="2 3">
    <name type="scientific">candidate division WOR-3 bacterium JGI_Cruoil_03_51_56</name>
    <dbReference type="NCBI Taxonomy" id="1973747"/>
    <lineage>
        <taxon>Bacteria</taxon>
        <taxon>Bacteria division WOR-3</taxon>
    </lineage>
</organism>
<sequence length="197" mass="21452">MLLVLVLAAGIDQGIYEDIRYGWNGSVQDVVAEGVSIMTNYPALAVADVGLGLSGDEKLRRVSRQAFVSWVGATGVMLGLRAVVKRPRPEHDKVNWWNSSFPSGHTTDYFAMATVYAARYPKLRWPLFFTGILVGFSRIYLGEHYPSDVLAGAGLGTGLGALTLRVWPERGQSTSNRVRLVSGNQNGRLCAGVNFGF</sequence>
<evidence type="ECO:0000313" key="3">
    <source>
        <dbReference type="Proteomes" id="UP000215559"/>
    </source>
</evidence>
<feature type="domain" description="Phosphatidic acid phosphatase type 2/haloperoxidase" evidence="1">
    <location>
        <begin position="64"/>
        <end position="164"/>
    </location>
</feature>
<dbReference type="SUPFAM" id="SSF48317">
    <property type="entry name" value="Acid phosphatase/Vanadium-dependent haloperoxidase"/>
    <property type="match status" value="1"/>
</dbReference>
<dbReference type="InterPro" id="IPR000326">
    <property type="entry name" value="PAP2/HPO"/>
</dbReference>
<gene>
    <name evidence="2" type="ORF">CH330_07025</name>
</gene>
<dbReference type="SMART" id="SM00014">
    <property type="entry name" value="acidPPc"/>
    <property type="match status" value="1"/>
</dbReference>
<protein>
    <recommendedName>
        <fullName evidence="1">Phosphatidic acid phosphatase type 2/haloperoxidase domain-containing protein</fullName>
    </recommendedName>
</protein>
<dbReference type="Pfam" id="PF01569">
    <property type="entry name" value="PAP2"/>
    <property type="match status" value="1"/>
</dbReference>
<dbReference type="Proteomes" id="UP000215559">
    <property type="component" value="Unassembled WGS sequence"/>
</dbReference>
<proteinExistence type="predicted"/>
<evidence type="ECO:0000259" key="1">
    <source>
        <dbReference type="SMART" id="SM00014"/>
    </source>
</evidence>
<reference evidence="2 3" key="1">
    <citation type="submission" date="2017-07" db="EMBL/GenBank/DDBJ databases">
        <title>Recovery of genomes from metagenomes via a dereplication, aggregation, and scoring strategy.</title>
        <authorList>
            <person name="Sieber C.M."/>
            <person name="Probst A.J."/>
            <person name="Sharrar A."/>
            <person name="Thomas B.C."/>
            <person name="Hess M."/>
            <person name="Tringe S.G."/>
            <person name="Banfield J.F."/>
        </authorList>
    </citation>
    <scope>NUCLEOTIDE SEQUENCE [LARGE SCALE GENOMIC DNA]</scope>
    <source>
        <strain evidence="2">JGI_Cruoil_03_51_56</strain>
    </source>
</reference>
<dbReference type="PANTHER" id="PTHR14969">
    <property type="entry name" value="SPHINGOSINE-1-PHOSPHATE PHOSPHOHYDROLASE"/>
    <property type="match status" value="1"/>
</dbReference>
<name>A0A235BTR1_UNCW3</name>
<dbReference type="Gene3D" id="1.20.144.10">
    <property type="entry name" value="Phosphatidic acid phosphatase type 2/haloperoxidase"/>
    <property type="match status" value="1"/>
</dbReference>
<dbReference type="PANTHER" id="PTHR14969:SF13">
    <property type="entry name" value="AT30094P"/>
    <property type="match status" value="1"/>
</dbReference>
<accession>A0A235BTR1</accession>
<dbReference type="InterPro" id="IPR036938">
    <property type="entry name" value="PAP2/HPO_sf"/>
</dbReference>
<comment type="caution">
    <text evidence="2">The sequence shown here is derived from an EMBL/GenBank/DDBJ whole genome shotgun (WGS) entry which is preliminary data.</text>
</comment>